<evidence type="ECO:0000313" key="2">
    <source>
        <dbReference type="EMBL" id="GKT36976.1"/>
    </source>
</evidence>
<evidence type="ECO:0000256" key="1">
    <source>
        <dbReference type="SAM" id="MobiDB-lite"/>
    </source>
</evidence>
<organism evidence="2 3">
    <name type="scientific">Aduncisulcus paluster</name>
    <dbReference type="NCBI Taxonomy" id="2918883"/>
    <lineage>
        <taxon>Eukaryota</taxon>
        <taxon>Metamonada</taxon>
        <taxon>Carpediemonas-like organisms</taxon>
        <taxon>Aduncisulcus</taxon>
    </lineage>
</organism>
<keyword evidence="3" id="KW-1185">Reference proteome</keyword>
<protein>
    <submittedName>
        <fullName evidence="2">Uncharacterized protein</fullName>
    </submittedName>
</protein>
<proteinExistence type="predicted"/>
<dbReference type="EMBL" id="BQXS01011351">
    <property type="protein sequence ID" value="GKT36976.1"/>
    <property type="molecule type" value="Genomic_DNA"/>
</dbReference>
<gene>
    <name evidence="2" type="ORF">ADUPG1_009846</name>
</gene>
<feature type="region of interest" description="Disordered" evidence="1">
    <location>
        <begin position="66"/>
        <end position="88"/>
    </location>
</feature>
<name>A0ABQ5KY62_9EUKA</name>
<evidence type="ECO:0000313" key="3">
    <source>
        <dbReference type="Proteomes" id="UP001057375"/>
    </source>
</evidence>
<dbReference type="Proteomes" id="UP001057375">
    <property type="component" value="Unassembled WGS sequence"/>
</dbReference>
<comment type="caution">
    <text evidence="2">The sequence shown here is derived from an EMBL/GenBank/DDBJ whole genome shotgun (WGS) entry which is preliminary data.</text>
</comment>
<accession>A0ABQ5KY62</accession>
<reference evidence="2" key="1">
    <citation type="submission" date="2022-03" db="EMBL/GenBank/DDBJ databases">
        <title>Draft genome sequence of Aduncisulcus paluster, a free-living microaerophilic Fornicata.</title>
        <authorList>
            <person name="Yuyama I."/>
            <person name="Kume K."/>
            <person name="Tamura T."/>
            <person name="Inagaki Y."/>
            <person name="Hashimoto T."/>
        </authorList>
    </citation>
    <scope>NUCLEOTIDE SEQUENCE</scope>
    <source>
        <strain evidence="2">NY0171</strain>
    </source>
</reference>
<sequence length="477" mass="55343">MLNRRLSLSSRLLSELKEDNENFRSSGKVSSCFGHDFFPTLEKRIQSEQTNEKVIFARIKKKQEEERMKREEEDRKKREAEEKKKREAEEKRRRFDNSLVLKHVHSEYLSIDYDKLKTEVQNEKLKIINAIGISARKEQAYRICLVRKLVLKCAKAVPKESIDWIEMVMRETIAKISFGELESNSVLSLFLKVVMSILLKKYGDADPDLATELASDAPEHRKQLVTLKRKGVNSLHQFLEQPREHKHESTICVLCVIIAKVVQLLCERVFVDVRVGDPASVRPFCHFAVCIYHELANKKVLDAFQVPSDSFLEILSSPGLAFALCLRGYIVEKIPSILCLKWKAEYFKAHMAENLDKNRSERLFLFHCGLLAHGYSFVDPNEIFAWYADIFNKKKNMMSYCNNILTMYSVTSVRAFRMLGNKVFNIIHTLTVQYLYVMGKEHSDDLQIIALQNLCSNYQKGHKLSDFGIEKSIEDLK</sequence>